<sequence length="45" mass="5332">MGFNNSYQISENKLVNPVKNNDRKITQIIIYYNDNTFEIFGPHIK</sequence>
<reference evidence="1" key="1">
    <citation type="submission" date="2019-08" db="EMBL/GenBank/DDBJ databases">
        <authorList>
            <person name="Kucharzyk K."/>
            <person name="Murdoch R.W."/>
            <person name="Higgins S."/>
            <person name="Loffler F."/>
        </authorList>
    </citation>
    <scope>NUCLEOTIDE SEQUENCE</scope>
</reference>
<dbReference type="EMBL" id="VSSQ01130806">
    <property type="protein sequence ID" value="MPN58292.1"/>
    <property type="molecule type" value="Genomic_DNA"/>
</dbReference>
<evidence type="ECO:0000313" key="1">
    <source>
        <dbReference type="EMBL" id="MPN58292.1"/>
    </source>
</evidence>
<comment type="caution">
    <text evidence="1">The sequence shown here is derived from an EMBL/GenBank/DDBJ whole genome shotgun (WGS) entry which is preliminary data.</text>
</comment>
<proteinExistence type="predicted"/>
<dbReference type="AlphaFoldDB" id="A0A645J579"/>
<protein>
    <submittedName>
        <fullName evidence="1">Uncharacterized protein</fullName>
    </submittedName>
</protein>
<organism evidence="1">
    <name type="scientific">bioreactor metagenome</name>
    <dbReference type="NCBI Taxonomy" id="1076179"/>
    <lineage>
        <taxon>unclassified sequences</taxon>
        <taxon>metagenomes</taxon>
        <taxon>ecological metagenomes</taxon>
    </lineage>
</organism>
<name>A0A645J579_9ZZZZ</name>
<gene>
    <name evidence="1" type="ORF">SDC9_205995</name>
</gene>
<accession>A0A645J579</accession>